<dbReference type="Pfam" id="PF01551">
    <property type="entry name" value="Peptidase_M23"/>
    <property type="match status" value="1"/>
</dbReference>
<dbReference type="CDD" id="cd12797">
    <property type="entry name" value="M23_peptidase"/>
    <property type="match status" value="1"/>
</dbReference>
<dbReference type="GO" id="GO:0004222">
    <property type="term" value="F:metalloendopeptidase activity"/>
    <property type="evidence" value="ECO:0007669"/>
    <property type="project" value="TreeGrafter"/>
</dbReference>
<comment type="caution">
    <text evidence="4">The sequence shown here is derived from an EMBL/GenBank/DDBJ whole genome shotgun (WGS) entry which is preliminary data.</text>
</comment>
<dbReference type="SUPFAM" id="SSF51261">
    <property type="entry name" value="Duplicated hybrid motif"/>
    <property type="match status" value="1"/>
</dbReference>
<accession>A0A562IM51</accession>
<dbReference type="InterPro" id="IPR016047">
    <property type="entry name" value="M23ase_b-sheet_dom"/>
</dbReference>
<keyword evidence="5" id="KW-1185">Reference proteome</keyword>
<dbReference type="PANTHER" id="PTHR21666:SF270">
    <property type="entry name" value="MUREIN HYDROLASE ACTIVATOR ENVC"/>
    <property type="match status" value="1"/>
</dbReference>
<dbReference type="RefSeq" id="WP_243730960.1">
    <property type="nucleotide sequence ID" value="NZ_VLKF01000001.1"/>
</dbReference>
<dbReference type="InterPro" id="IPR011055">
    <property type="entry name" value="Dup_hybrid_motif"/>
</dbReference>
<dbReference type="EMBL" id="VLKF01000001">
    <property type="protein sequence ID" value="TWH71916.1"/>
    <property type="molecule type" value="Genomic_DNA"/>
</dbReference>
<evidence type="ECO:0000259" key="3">
    <source>
        <dbReference type="Pfam" id="PF01551"/>
    </source>
</evidence>
<evidence type="ECO:0000313" key="4">
    <source>
        <dbReference type="EMBL" id="TWH71916.1"/>
    </source>
</evidence>
<keyword evidence="4" id="KW-0378">Hydrolase</keyword>
<dbReference type="AlphaFoldDB" id="A0A562IM51"/>
<gene>
    <name evidence="4" type="ORF">JD78_00416</name>
</gene>
<evidence type="ECO:0000256" key="1">
    <source>
        <dbReference type="SAM" id="Coils"/>
    </source>
</evidence>
<proteinExistence type="predicted"/>
<organism evidence="4 5">
    <name type="scientific">Modestobacter roseus</name>
    <dbReference type="NCBI Taxonomy" id="1181884"/>
    <lineage>
        <taxon>Bacteria</taxon>
        <taxon>Bacillati</taxon>
        <taxon>Actinomycetota</taxon>
        <taxon>Actinomycetes</taxon>
        <taxon>Geodermatophilales</taxon>
        <taxon>Geodermatophilaceae</taxon>
        <taxon>Modestobacter</taxon>
    </lineage>
</organism>
<feature type="coiled-coil region" evidence="1">
    <location>
        <begin position="199"/>
        <end position="233"/>
    </location>
</feature>
<evidence type="ECO:0000256" key="2">
    <source>
        <dbReference type="SAM" id="MobiDB-lite"/>
    </source>
</evidence>
<reference evidence="4 5" key="1">
    <citation type="submission" date="2019-07" db="EMBL/GenBank/DDBJ databases">
        <title>R&amp;d 2014.</title>
        <authorList>
            <person name="Klenk H.-P."/>
        </authorList>
    </citation>
    <scope>NUCLEOTIDE SEQUENCE [LARGE SCALE GENOMIC DNA]</scope>
    <source>
        <strain evidence="4 5">DSM 45764</strain>
    </source>
</reference>
<keyword evidence="1" id="KW-0175">Coiled coil</keyword>
<name>A0A562IM51_9ACTN</name>
<dbReference type="PANTHER" id="PTHR21666">
    <property type="entry name" value="PEPTIDASE-RELATED"/>
    <property type="match status" value="1"/>
</dbReference>
<dbReference type="Gene3D" id="2.70.70.10">
    <property type="entry name" value="Glucose Permease (Domain IIA)"/>
    <property type="match status" value="1"/>
</dbReference>
<evidence type="ECO:0000313" key="5">
    <source>
        <dbReference type="Proteomes" id="UP000321490"/>
    </source>
</evidence>
<dbReference type="InterPro" id="IPR050570">
    <property type="entry name" value="Cell_wall_metabolism_enzyme"/>
</dbReference>
<sequence length="368" mass="37462">MRRSRIDTLGGSPAGPSTASPEVLPEAPVLRLVRTDAAAPVPASLELVALGSALEVSAASLAAGWPLPVQPARRSSGATGSSDWPLPVEAADDAAAERFVDAVAGGRRSESTPHAVVAAVAAGRGARHRRPVESSRRPSRYLAAAMVGAAGLALTSAGAHTAAPAHAAEPVSIAEELGLEEPGRPTLSGQAATSRLRDLVATRAEREDAQVAAAQAQAEADQVAAEAAAAAAAEAARPKAVLPVQGARLTSGFGYRWGTLHAGVDFAAPLGTPEYAVMDGVVLQAGPASGYGLAVYIQHPDGDVTVYGHMQEILVAEGQTVRAGDTIALLGNTGQSTGPHLHFEVHRGGLDGEKVDPLPWLRDRGVDV</sequence>
<feature type="domain" description="M23ase beta-sheet core" evidence="3">
    <location>
        <begin position="260"/>
        <end position="357"/>
    </location>
</feature>
<dbReference type="Proteomes" id="UP000321490">
    <property type="component" value="Unassembled WGS sequence"/>
</dbReference>
<feature type="region of interest" description="Disordered" evidence="2">
    <location>
        <begin position="1"/>
        <end position="24"/>
    </location>
</feature>
<protein>
    <submittedName>
        <fullName evidence="4">Murein DD-endopeptidase MepM/ murein hydrolase activator NlpD</fullName>
    </submittedName>
</protein>